<sequence length="621" mass="65604">MSFFIKLDQLSKRPSSALLIAFRQQSGFSFRILYRHMRAELRPVTLPPPAGVSSTSSGGRARPSGAGPAGSSSTATTNAAASATRVATRGGRRWGRTGSQRSTQTLPLYSEDVGDEDVVLIAKRESMRSMQSTRSRGGRGDEAIEEEGESTEDEGRDESGEETTQSQEHDDDAQSATQSLSAPVEETHSHHGRDRSESIVSSTSIQERGWGEAPAYEDVMLNTPHLGTSLRMSEDLSRGSQDTSIAGNMSRVYTNDSVQVPLATSSTSRNSLIAGTSGGFRSFVGRLTGRMLPASGASGRYSGVGPSHGDAENGNSQAWAEGSSEAYPMTGRPRGLSSASAQSQLTVDTTPRRPSISSGMHRFRSNTGGIASNNNSLVSLLLHPTMSNQSDTAAPGRFHYRNRSASNANSISEDPSSPSASVINLGISPPLPGSVIRSAYIPPRAGFSNEQLKFLSSTESLGKYGANFGPDEAASGLGPTSHSHATRSRSGSASSVGLVDRSHNLHTRGQSLGSAAFMSESSNDGPPTFEELLREEAAADETRRRNQVQANNSGAMEEVPISEPPAAAVEVSGQPSIPAIIRTQMQPPPISLSGTLPNFDLEVVPPTPIIDQNRRSFISGA</sequence>
<dbReference type="Proteomes" id="UP001234202">
    <property type="component" value="Unassembled WGS sequence"/>
</dbReference>
<name>A0ACC2XTP1_9TREE</name>
<evidence type="ECO:0000313" key="2">
    <source>
        <dbReference type="Proteomes" id="UP001234202"/>
    </source>
</evidence>
<organism evidence="1 2">
    <name type="scientific">Naganishia onofrii</name>
    <dbReference type="NCBI Taxonomy" id="1851511"/>
    <lineage>
        <taxon>Eukaryota</taxon>
        <taxon>Fungi</taxon>
        <taxon>Dikarya</taxon>
        <taxon>Basidiomycota</taxon>
        <taxon>Agaricomycotina</taxon>
        <taxon>Tremellomycetes</taxon>
        <taxon>Filobasidiales</taxon>
        <taxon>Filobasidiaceae</taxon>
        <taxon>Naganishia</taxon>
    </lineage>
</organism>
<proteinExistence type="predicted"/>
<accession>A0ACC2XTP1</accession>
<dbReference type="EMBL" id="JASBWV010000003">
    <property type="protein sequence ID" value="KAJ9127228.1"/>
    <property type="molecule type" value="Genomic_DNA"/>
</dbReference>
<gene>
    <name evidence="1" type="ORF">QFC24_001466</name>
</gene>
<evidence type="ECO:0000313" key="1">
    <source>
        <dbReference type="EMBL" id="KAJ9127228.1"/>
    </source>
</evidence>
<keyword evidence="2" id="KW-1185">Reference proteome</keyword>
<reference evidence="1" key="1">
    <citation type="submission" date="2023-04" db="EMBL/GenBank/DDBJ databases">
        <title>Draft Genome sequencing of Naganishia species isolated from polar environments using Oxford Nanopore Technology.</title>
        <authorList>
            <person name="Leo P."/>
            <person name="Venkateswaran K."/>
        </authorList>
    </citation>
    <scope>NUCLEOTIDE SEQUENCE</scope>
    <source>
        <strain evidence="1">DBVPG 5303</strain>
    </source>
</reference>
<comment type="caution">
    <text evidence="1">The sequence shown here is derived from an EMBL/GenBank/DDBJ whole genome shotgun (WGS) entry which is preliminary data.</text>
</comment>
<protein>
    <submittedName>
        <fullName evidence="1">Uncharacterized protein</fullName>
    </submittedName>
</protein>